<keyword evidence="4" id="KW-0479">Metal-binding</keyword>
<feature type="region of interest" description="Leucine repeat II (LRII)" evidence="3">
    <location>
        <begin position="367"/>
        <end position="399"/>
    </location>
</feature>
<evidence type="ECO:0000256" key="1">
    <source>
        <dbReference type="ARBA" id="ARBA00023015"/>
    </source>
</evidence>
<name>S8C5E5_9LAMI</name>
<comment type="similarity">
    <text evidence="3">Belongs to the GRAS family.</text>
</comment>
<keyword evidence="2" id="KW-0804">Transcription</keyword>
<feature type="short sequence motif" description="VHIID" evidence="3">
    <location>
        <begin position="316"/>
        <end position="320"/>
    </location>
</feature>
<feature type="region of interest" description="Disordered" evidence="5">
    <location>
        <begin position="89"/>
        <end position="108"/>
    </location>
</feature>
<keyword evidence="1" id="KW-0805">Transcription regulation</keyword>
<dbReference type="GO" id="GO:0020037">
    <property type="term" value="F:heme binding"/>
    <property type="evidence" value="ECO:0007669"/>
    <property type="project" value="InterPro"/>
</dbReference>
<dbReference type="GO" id="GO:0016705">
    <property type="term" value="F:oxidoreductase activity, acting on paired donors, with incorporation or reduction of molecular oxygen"/>
    <property type="evidence" value="ECO:0007669"/>
    <property type="project" value="InterPro"/>
</dbReference>
<evidence type="ECO:0000256" key="3">
    <source>
        <dbReference type="PROSITE-ProRule" id="PRU01191"/>
    </source>
</evidence>
<dbReference type="InterPro" id="IPR001128">
    <property type="entry name" value="Cyt_P450"/>
</dbReference>
<dbReference type="InterPro" id="IPR017972">
    <property type="entry name" value="Cyt_P450_CS"/>
</dbReference>
<keyword evidence="7" id="KW-1185">Reference proteome</keyword>
<dbReference type="PANTHER" id="PTHR31636">
    <property type="entry name" value="OSJNBA0084A10.13 PROTEIN-RELATED"/>
    <property type="match status" value="1"/>
</dbReference>
<evidence type="ECO:0000313" key="7">
    <source>
        <dbReference type="Proteomes" id="UP000015453"/>
    </source>
</evidence>
<keyword evidence="4" id="KW-0408">Iron</keyword>
<feature type="short sequence motif" description="LXXLL motif" evidence="3">
    <location>
        <begin position="414"/>
        <end position="418"/>
    </location>
</feature>
<dbReference type="Pfam" id="PF00067">
    <property type="entry name" value="p450"/>
    <property type="match status" value="1"/>
</dbReference>
<dbReference type="EMBL" id="AUSU01006494">
    <property type="protein sequence ID" value="EPS61944.1"/>
    <property type="molecule type" value="Genomic_DNA"/>
</dbReference>
<dbReference type="Pfam" id="PF03514">
    <property type="entry name" value="GRAS"/>
    <property type="match status" value="1"/>
</dbReference>
<dbReference type="SUPFAM" id="SSF48264">
    <property type="entry name" value="Cytochrome P450"/>
    <property type="match status" value="1"/>
</dbReference>
<organism evidence="6 7">
    <name type="scientific">Genlisea aurea</name>
    <dbReference type="NCBI Taxonomy" id="192259"/>
    <lineage>
        <taxon>Eukaryota</taxon>
        <taxon>Viridiplantae</taxon>
        <taxon>Streptophyta</taxon>
        <taxon>Embryophyta</taxon>
        <taxon>Tracheophyta</taxon>
        <taxon>Spermatophyta</taxon>
        <taxon>Magnoliopsida</taxon>
        <taxon>eudicotyledons</taxon>
        <taxon>Gunneridae</taxon>
        <taxon>Pentapetalae</taxon>
        <taxon>asterids</taxon>
        <taxon>lamiids</taxon>
        <taxon>Lamiales</taxon>
        <taxon>Lentibulariaceae</taxon>
        <taxon>Genlisea</taxon>
    </lineage>
</organism>
<dbReference type="PROSITE" id="PS50985">
    <property type="entry name" value="GRAS"/>
    <property type="match status" value="1"/>
</dbReference>
<dbReference type="InterPro" id="IPR005202">
    <property type="entry name" value="TF_GRAS"/>
</dbReference>
<proteinExistence type="inferred from homology"/>
<dbReference type="Proteomes" id="UP000015453">
    <property type="component" value="Unassembled WGS sequence"/>
</dbReference>
<dbReference type="InterPro" id="IPR036396">
    <property type="entry name" value="Cyt_P450_sf"/>
</dbReference>
<feature type="region of interest" description="SAW" evidence="3">
    <location>
        <begin position="498"/>
        <end position="572"/>
    </location>
</feature>
<feature type="compositionally biased region" description="Basic and acidic residues" evidence="5">
    <location>
        <begin position="90"/>
        <end position="107"/>
    </location>
</feature>
<comment type="similarity">
    <text evidence="4">Belongs to the cytochrome P450 family.</text>
</comment>
<evidence type="ECO:0000256" key="2">
    <source>
        <dbReference type="ARBA" id="ARBA00023163"/>
    </source>
</evidence>
<dbReference type="OrthoDB" id="1890360at2759"/>
<evidence type="ECO:0000256" key="5">
    <source>
        <dbReference type="SAM" id="MobiDB-lite"/>
    </source>
</evidence>
<sequence length="572" mass="62814">MPFGGGPRLCAGAELAKLEMAIFIHHLVLNFRWKLAGPDMPLAYPFVDFPKGLPISVRRRDPEGGKMAYLCTDTGNLMAIAQQLIQQKKQQQEKQKKKQQEEEHELIHGAWSSSSSSAVYAPQFAASAGDGDAVFGFQGFPDLCGGGGGGGGGEFDSDEWVESLIGGGDSNADGRWEDESAEFSLYEPDSFRVDPSPVSDLSRVILSSSPSKPILKALIECLRLCDAQPDAAAKSLSAIRSAASPDGDPSERVSFYFSEAIFNRISKQPQRPASVDGEEDFILPYKALNDACPYSKFIHLTANQAILEATHRAHKIHILDFGIVRGIQWPAFLQAIATRPAGKPHSVRITGIPAASLGRSPETALSATGNRLREFAEALDLNFEFESIPELQHTTNNLRISPDESLAVNFMLQLHTLLDDGITNTLNLVRSLNPCIVTLGEYEVNLRHGLGHRARMENALRHYAAVFESLEPAMARESPERAMVERVVLGRRIAGIVGGGGDNLQDKERWRSYMEKAGFETMGLSHYAVSQAKILLWNYSYSECYRLVHSSPPGFLSLAWDDVPILTVSSWR</sequence>
<keyword evidence="4" id="KW-0503">Monooxygenase</keyword>
<dbReference type="PROSITE" id="PS00086">
    <property type="entry name" value="CYTOCHROME_P450"/>
    <property type="match status" value="1"/>
</dbReference>
<keyword evidence="4" id="KW-0560">Oxidoreductase</keyword>
<keyword evidence="4" id="KW-0349">Heme</keyword>
<accession>S8C5E5</accession>
<gene>
    <name evidence="6" type="ORF">M569_12848</name>
</gene>
<reference evidence="6 7" key="1">
    <citation type="journal article" date="2013" name="BMC Genomics">
        <title>The miniature genome of a carnivorous plant Genlisea aurea contains a low number of genes and short non-coding sequences.</title>
        <authorList>
            <person name="Leushkin E.V."/>
            <person name="Sutormin R.A."/>
            <person name="Nabieva E.R."/>
            <person name="Penin A.A."/>
            <person name="Kondrashov A.S."/>
            <person name="Logacheva M.D."/>
        </authorList>
    </citation>
    <scope>NUCLEOTIDE SEQUENCE [LARGE SCALE GENOMIC DNA]</scope>
</reference>
<evidence type="ECO:0000256" key="4">
    <source>
        <dbReference type="RuleBase" id="RU000461"/>
    </source>
</evidence>
<dbReference type="GO" id="GO:0004497">
    <property type="term" value="F:monooxygenase activity"/>
    <property type="evidence" value="ECO:0007669"/>
    <property type="project" value="UniProtKB-KW"/>
</dbReference>
<comment type="caution">
    <text evidence="6">The sequence shown here is derived from an EMBL/GenBank/DDBJ whole genome shotgun (WGS) entry which is preliminary data.</text>
</comment>
<dbReference type="Gene3D" id="1.10.630.10">
    <property type="entry name" value="Cytochrome P450"/>
    <property type="match status" value="1"/>
</dbReference>
<comment type="caution">
    <text evidence="3">Lacks conserved residue(s) required for the propagation of feature annotation.</text>
</comment>
<dbReference type="GO" id="GO:0005506">
    <property type="term" value="F:iron ion binding"/>
    <property type="evidence" value="ECO:0007669"/>
    <property type="project" value="InterPro"/>
</dbReference>
<dbReference type="AlphaFoldDB" id="S8C5E5"/>
<protein>
    <submittedName>
        <fullName evidence="6">Uncharacterized protein</fullName>
    </submittedName>
</protein>
<evidence type="ECO:0000313" key="6">
    <source>
        <dbReference type="EMBL" id="EPS61944.1"/>
    </source>
</evidence>